<reference evidence="3" key="1">
    <citation type="submission" date="2021-02" db="EMBL/GenBank/DDBJ databases">
        <authorList>
            <person name="Palmer J.M."/>
        </authorList>
    </citation>
    <scope>NUCLEOTIDE SEQUENCE</scope>
    <source>
        <strain evidence="3">SCRP734</strain>
    </source>
</reference>
<sequence length="391" mass="44737">MATLNSAPGAAASPRTAVLVGQGRSPDAPPPSVHCDHAPSDPSAVATPVVLDLDPLRLAGVSIDTFMNSYHDLLAKHQQTLRDLTAARRHNEELHALARPRWDTARRFVDFAQHRYDVSQGRLRQAIQREAEATQDNERLRIEMRGFGDLRARYSLLEDTTTETYARLQDYAVGLERRLATSQHSFATDPSIDSPSLAQDLLDLRDENVELRQRNIDFASSCRTANADRDTALKDLSRLQKDRADLQRCYKQRKQHIRDLEREVQHLKKGLHHARQRLEGSASAADLQTLRLEVHVRGERVIELENLLAKAERRREDLHRVHDHTVGKLEVARREILDLQRQLGSTQRQHTRAEETLHKTQDGFRNLRSDQDVLSRARDTVVRELKKVQQQ</sequence>
<keyword evidence="4" id="KW-1185">Reference proteome</keyword>
<proteinExistence type="predicted"/>
<dbReference type="AlphaFoldDB" id="A0A8T1V626"/>
<feature type="coiled-coil region" evidence="1">
    <location>
        <begin position="243"/>
        <end position="277"/>
    </location>
</feature>
<gene>
    <name evidence="3" type="ORF">PHYPSEUDO_000652</name>
</gene>
<organism evidence="3 4">
    <name type="scientific">Phytophthora pseudosyringae</name>
    <dbReference type="NCBI Taxonomy" id="221518"/>
    <lineage>
        <taxon>Eukaryota</taxon>
        <taxon>Sar</taxon>
        <taxon>Stramenopiles</taxon>
        <taxon>Oomycota</taxon>
        <taxon>Peronosporomycetes</taxon>
        <taxon>Peronosporales</taxon>
        <taxon>Peronosporaceae</taxon>
        <taxon>Phytophthora</taxon>
    </lineage>
</organism>
<dbReference type="OrthoDB" id="146523at2759"/>
<keyword evidence="1" id="KW-0175">Coiled coil</keyword>
<dbReference type="EMBL" id="JAGDFM010001074">
    <property type="protein sequence ID" value="KAG7375559.1"/>
    <property type="molecule type" value="Genomic_DNA"/>
</dbReference>
<evidence type="ECO:0000313" key="4">
    <source>
        <dbReference type="Proteomes" id="UP000694044"/>
    </source>
</evidence>
<evidence type="ECO:0000256" key="1">
    <source>
        <dbReference type="SAM" id="Coils"/>
    </source>
</evidence>
<accession>A0A8T1V626</accession>
<evidence type="ECO:0000256" key="2">
    <source>
        <dbReference type="SAM" id="MobiDB-lite"/>
    </source>
</evidence>
<protein>
    <submittedName>
        <fullName evidence="3">Uncharacterized protein</fullName>
    </submittedName>
</protein>
<feature type="coiled-coil region" evidence="1">
    <location>
        <begin position="301"/>
        <end position="356"/>
    </location>
</feature>
<name>A0A8T1V626_9STRA</name>
<evidence type="ECO:0000313" key="3">
    <source>
        <dbReference type="EMBL" id="KAG7375559.1"/>
    </source>
</evidence>
<feature type="region of interest" description="Disordered" evidence="2">
    <location>
        <begin position="20"/>
        <end position="41"/>
    </location>
</feature>
<comment type="caution">
    <text evidence="3">The sequence shown here is derived from an EMBL/GenBank/DDBJ whole genome shotgun (WGS) entry which is preliminary data.</text>
</comment>
<dbReference type="Proteomes" id="UP000694044">
    <property type="component" value="Unassembled WGS sequence"/>
</dbReference>